<sequence length="83" mass="9417">LRILVLAQTYGARVVIPVTIPRVVPVELEPGVGINDALVEPQRNAGLLVVVVDLVEFLERDREGEACIENLDFRRRQVREEER</sequence>
<dbReference type="Proteomes" id="UP000291084">
    <property type="component" value="Chromosome 8"/>
</dbReference>
<evidence type="ECO:0000313" key="2">
    <source>
        <dbReference type="Proteomes" id="UP000291084"/>
    </source>
</evidence>
<keyword evidence="2" id="KW-1185">Reference proteome</keyword>
<feature type="non-terminal residue" evidence="1">
    <location>
        <position position="1"/>
    </location>
</feature>
<accession>A0A0S3SV08</accession>
<protein>
    <submittedName>
        <fullName evidence="1">Uncharacterized protein</fullName>
    </submittedName>
</protein>
<proteinExistence type="predicted"/>
<dbReference type="EMBL" id="AP015041">
    <property type="protein sequence ID" value="BAT96630.1"/>
    <property type="molecule type" value="Genomic_DNA"/>
</dbReference>
<reference evidence="1 2" key="1">
    <citation type="journal article" date="2015" name="Sci. Rep.">
        <title>The power of single molecule real-time sequencing technology in the de novo assembly of a eukaryotic genome.</title>
        <authorList>
            <person name="Sakai H."/>
            <person name="Naito K."/>
            <person name="Ogiso-Tanaka E."/>
            <person name="Takahashi Y."/>
            <person name="Iseki K."/>
            <person name="Muto C."/>
            <person name="Satou K."/>
            <person name="Teruya K."/>
            <person name="Shiroma A."/>
            <person name="Shimoji M."/>
            <person name="Hirano T."/>
            <person name="Itoh T."/>
            <person name="Kaga A."/>
            <person name="Tomooka N."/>
        </authorList>
    </citation>
    <scope>NUCLEOTIDE SEQUENCE [LARGE SCALE GENOMIC DNA]</scope>
    <source>
        <strain evidence="2">cv. Shumari</strain>
    </source>
</reference>
<dbReference type="AlphaFoldDB" id="A0A0S3SV08"/>
<organism evidence="1 2">
    <name type="scientific">Vigna angularis var. angularis</name>
    <dbReference type="NCBI Taxonomy" id="157739"/>
    <lineage>
        <taxon>Eukaryota</taxon>
        <taxon>Viridiplantae</taxon>
        <taxon>Streptophyta</taxon>
        <taxon>Embryophyta</taxon>
        <taxon>Tracheophyta</taxon>
        <taxon>Spermatophyta</taxon>
        <taxon>Magnoliopsida</taxon>
        <taxon>eudicotyledons</taxon>
        <taxon>Gunneridae</taxon>
        <taxon>Pentapetalae</taxon>
        <taxon>rosids</taxon>
        <taxon>fabids</taxon>
        <taxon>Fabales</taxon>
        <taxon>Fabaceae</taxon>
        <taxon>Papilionoideae</taxon>
        <taxon>50 kb inversion clade</taxon>
        <taxon>NPAAA clade</taxon>
        <taxon>indigoferoid/millettioid clade</taxon>
        <taxon>Phaseoleae</taxon>
        <taxon>Vigna</taxon>
    </lineage>
</organism>
<gene>
    <name evidence="1" type="primary">Vigan.08G360100</name>
    <name evidence="1" type="ORF">VIGAN_08360100</name>
</gene>
<evidence type="ECO:0000313" key="1">
    <source>
        <dbReference type="EMBL" id="BAT96630.1"/>
    </source>
</evidence>
<name>A0A0S3SV08_PHAAN</name>